<evidence type="ECO:0000256" key="1">
    <source>
        <dbReference type="ARBA" id="ARBA00023125"/>
    </source>
</evidence>
<dbReference type="InterPro" id="IPR050807">
    <property type="entry name" value="TransReg_Diox_bact_type"/>
</dbReference>
<sequence>MSNYSIGNRIRELRAKYKLSQEELALRADITPAYLGQIERDERNPTIKVIEKIADIFALSLSQFFDDNSCSNVSNDGCIGRIVSEMNRLSASEKARMADLIREIIDFKKGDR</sequence>
<feature type="domain" description="HTH cro/C1-type" evidence="2">
    <location>
        <begin position="10"/>
        <end position="64"/>
    </location>
</feature>
<dbReference type="Proteomes" id="UP001524473">
    <property type="component" value="Unassembled WGS sequence"/>
</dbReference>
<dbReference type="CDD" id="cd00093">
    <property type="entry name" value="HTH_XRE"/>
    <property type="match status" value="1"/>
</dbReference>
<gene>
    <name evidence="3" type="ORF">NE695_02255</name>
</gene>
<evidence type="ECO:0000313" key="4">
    <source>
        <dbReference type="Proteomes" id="UP001524473"/>
    </source>
</evidence>
<dbReference type="EMBL" id="JANFZH010000003">
    <property type="protein sequence ID" value="MCQ4838734.1"/>
    <property type="molecule type" value="Genomic_DNA"/>
</dbReference>
<keyword evidence="4" id="KW-1185">Reference proteome</keyword>
<dbReference type="SMART" id="SM00530">
    <property type="entry name" value="HTH_XRE"/>
    <property type="match status" value="1"/>
</dbReference>
<dbReference type="RefSeq" id="WP_256191520.1">
    <property type="nucleotide sequence ID" value="NZ_CATZHN010000025.1"/>
</dbReference>
<dbReference type="SUPFAM" id="SSF47413">
    <property type="entry name" value="lambda repressor-like DNA-binding domains"/>
    <property type="match status" value="1"/>
</dbReference>
<evidence type="ECO:0000259" key="2">
    <source>
        <dbReference type="PROSITE" id="PS50943"/>
    </source>
</evidence>
<dbReference type="PANTHER" id="PTHR46797">
    <property type="entry name" value="HTH-TYPE TRANSCRIPTIONAL REGULATOR"/>
    <property type="match status" value="1"/>
</dbReference>
<dbReference type="Gene3D" id="1.10.260.40">
    <property type="entry name" value="lambda repressor-like DNA-binding domains"/>
    <property type="match status" value="1"/>
</dbReference>
<dbReference type="PROSITE" id="PS50943">
    <property type="entry name" value="HTH_CROC1"/>
    <property type="match status" value="1"/>
</dbReference>
<dbReference type="InterPro" id="IPR001387">
    <property type="entry name" value="Cro/C1-type_HTH"/>
</dbReference>
<accession>A0ABT1RVM8</accession>
<name>A0ABT1RVM8_9FIRM</name>
<organism evidence="3 4">
    <name type="scientific">Neglectibacter timonensis</name>
    <dbReference type="NCBI Taxonomy" id="1776382"/>
    <lineage>
        <taxon>Bacteria</taxon>
        <taxon>Bacillati</taxon>
        <taxon>Bacillota</taxon>
        <taxon>Clostridia</taxon>
        <taxon>Eubacteriales</taxon>
        <taxon>Oscillospiraceae</taxon>
        <taxon>Neglectibacter</taxon>
    </lineage>
</organism>
<proteinExistence type="predicted"/>
<reference evidence="3 4" key="1">
    <citation type="submission" date="2022-06" db="EMBL/GenBank/DDBJ databases">
        <title>Isolation of gut microbiota from human fecal samples.</title>
        <authorList>
            <person name="Pamer E.G."/>
            <person name="Barat B."/>
            <person name="Waligurski E."/>
            <person name="Medina S."/>
            <person name="Paddock L."/>
            <person name="Mostad J."/>
        </authorList>
    </citation>
    <scope>NUCLEOTIDE SEQUENCE [LARGE SCALE GENOMIC DNA]</scope>
    <source>
        <strain evidence="3 4">DFI.9.73</strain>
    </source>
</reference>
<evidence type="ECO:0000313" key="3">
    <source>
        <dbReference type="EMBL" id="MCQ4838734.1"/>
    </source>
</evidence>
<keyword evidence="1" id="KW-0238">DNA-binding</keyword>
<dbReference type="InterPro" id="IPR010982">
    <property type="entry name" value="Lambda_DNA-bd_dom_sf"/>
</dbReference>
<comment type="caution">
    <text evidence="3">The sequence shown here is derived from an EMBL/GenBank/DDBJ whole genome shotgun (WGS) entry which is preliminary data.</text>
</comment>
<dbReference type="PANTHER" id="PTHR46797:SF1">
    <property type="entry name" value="METHYLPHOSPHONATE SYNTHASE"/>
    <property type="match status" value="1"/>
</dbReference>
<dbReference type="Pfam" id="PF01381">
    <property type="entry name" value="HTH_3"/>
    <property type="match status" value="1"/>
</dbReference>
<protein>
    <submittedName>
        <fullName evidence="3">Helix-turn-helix domain-containing protein</fullName>
    </submittedName>
</protein>